<sequence length="401" mass="43644">MSSFKRPRSPKNIDDSPSPSPSSPPSAKAARTSATPPPGAPSGHSTSSAILCTLPPTCNPPNRPTPLSGTRDLEAHYAMYHAHVCEEKGCGCVFPDARLLELHQTECHDPLAAVRQERGEKIFACHVETCPRRFLTPKARRLHLIQAHGYPKEYFFAVTNKGVGGLLKRWGEGVSLFRRPWRPRENGGDEGDEDGDETAMEEEREDAREGADASEEDMDEDEDQILLEKMHVPVTHPAPGTAPAGAHAQTQDTRRDKPTTDAKGKGKATGSDSRPAEDVDALAQAMDSLKLVPSSIQFGRGAKRGALHGARGRGARGQGHVRRGSGGRGNAPEAVPMEVDREAHEAEVLIEVLCWEAERGEAWGPAEVSAEGTLKRDLQNVSFALYAFLDMLSWWECDLTR</sequence>
<dbReference type="OrthoDB" id="18440at2759"/>
<dbReference type="PANTHER" id="PTHR21354">
    <property type="entry name" value="ZINC FINGER PROTEIN 511"/>
    <property type="match status" value="1"/>
</dbReference>
<dbReference type="InterPro" id="IPR039258">
    <property type="entry name" value="ZNF511"/>
</dbReference>
<feature type="compositionally biased region" description="Basic and acidic residues" evidence="1">
    <location>
        <begin position="252"/>
        <end position="264"/>
    </location>
</feature>
<feature type="domain" description="C2H2-type" evidence="2">
    <location>
        <begin position="125"/>
        <end position="148"/>
    </location>
</feature>
<gene>
    <name evidence="3" type="ORF">PYCCODRAFT_1476240</name>
</gene>
<accession>A0A1Y2ISW1</accession>
<feature type="compositionally biased region" description="Low complexity" evidence="1">
    <location>
        <begin position="234"/>
        <end position="248"/>
    </location>
</feature>
<organism evidence="3 4">
    <name type="scientific">Trametes coccinea (strain BRFM310)</name>
    <name type="common">Pycnoporus coccineus</name>
    <dbReference type="NCBI Taxonomy" id="1353009"/>
    <lineage>
        <taxon>Eukaryota</taxon>
        <taxon>Fungi</taxon>
        <taxon>Dikarya</taxon>
        <taxon>Basidiomycota</taxon>
        <taxon>Agaricomycotina</taxon>
        <taxon>Agaricomycetes</taxon>
        <taxon>Polyporales</taxon>
        <taxon>Polyporaceae</taxon>
        <taxon>Trametes</taxon>
    </lineage>
</organism>
<feature type="region of interest" description="Disordered" evidence="1">
    <location>
        <begin position="234"/>
        <end position="277"/>
    </location>
</feature>
<feature type="region of interest" description="Disordered" evidence="1">
    <location>
        <begin position="179"/>
        <end position="221"/>
    </location>
</feature>
<evidence type="ECO:0000256" key="1">
    <source>
        <dbReference type="SAM" id="MobiDB-lite"/>
    </source>
</evidence>
<feature type="domain" description="C2H2-type" evidence="2">
    <location>
        <begin position="85"/>
        <end position="108"/>
    </location>
</feature>
<evidence type="ECO:0000313" key="4">
    <source>
        <dbReference type="Proteomes" id="UP000193067"/>
    </source>
</evidence>
<dbReference type="SMART" id="SM00355">
    <property type="entry name" value="ZnF_C2H2"/>
    <property type="match status" value="2"/>
</dbReference>
<dbReference type="PANTHER" id="PTHR21354:SF0">
    <property type="entry name" value="ZINC FINGER PROTEIN 511"/>
    <property type="match status" value="1"/>
</dbReference>
<feature type="compositionally biased region" description="Acidic residues" evidence="1">
    <location>
        <begin position="188"/>
        <end position="204"/>
    </location>
</feature>
<feature type="region of interest" description="Disordered" evidence="1">
    <location>
        <begin position="307"/>
        <end position="333"/>
    </location>
</feature>
<reference evidence="3 4" key="1">
    <citation type="journal article" date="2015" name="Biotechnol. Biofuels">
        <title>Enhanced degradation of softwood versus hardwood by the white-rot fungus Pycnoporus coccineus.</title>
        <authorList>
            <person name="Couturier M."/>
            <person name="Navarro D."/>
            <person name="Chevret D."/>
            <person name="Henrissat B."/>
            <person name="Piumi F."/>
            <person name="Ruiz-Duenas F.J."/>
            <person name="Martinez A.T."/>
            <person name="Grigoriev I.V."/>
            <person name="Riley R."/>
            <person name="Lipzen A."/>
            <person name="Berrin J.G."/>
            <person name="Master E.R."/>
            <person name="Rosso M.N."/>
        </authorList>
    </citation>
    <scope>NUCLEOTIDE SEQUENCE [LARGE SCALE GENOMIC DNA]</scope>
    <source>
        <strain evidence="3 4">BRFM310</strain>
    </source>
</reference>
<dbReference type="PROSITE" id="PS00028">
    <property type="entry name" value="ZINC_FINGER_C2H2_1"/>
    <property type="match status" value="2"/>
</dbReference>
<evidence type="ECO:0000259" key="2">
    <source>
        <dbReference type="PROSITE" id="PS00028"/>
    </source>
</evidence>
<protein>
    <recommendedName>
        <fullName evidence="2">C2H2-type domain-containing protein</fullName>
    </recommendedName>
</protein>
<feature type="compositionally biased region" description="Basic residues" evidence="1">
    <location>
        <begin position="307"/>
        <end position="325"/>
    </location>
</feature>
<keyword evidence="4" id="KW-1185">Reference proteome</keyword>
<dbReference type="Proteomes" id="UP000193067">
    <property type="component" value="Unassembled WGS sequence"/>
</dbReference>
<feature type="region of interest" description="Disordered" evidence="1">
    <location>
        <begin position="1"/>
        <end position="46"/>
    </location>
</feature>
<feature type="compositionally biased region" description="Low complexity" evidence="1">
    <location>
        <begin position="25"/>
        <end position="34"/>
    </location>
</feature>
<name>A0A1Y2ISW1_TRAC3</name>
<feature type="compositionally biased region" description="Acidic residues" evidence="1">
    <location>
        <begin position="212"/>
        <end position="221"/>
    </location>
</feature>
<dbReference type="AlphaFoldDB" id="A0A1Y2ISW1"/>
<dbReference type="EMBL" id="KZ084097">
    <property type="protein sequence ID" value="OSD04188.1"/>
    <property type="molecule type" value="Genomic_DNA"/>
</dbReference>
<dbReference type="InterPro" id="IPR013087">
    <property type="entry name" value="Znf_C2H2_type"/>
</dbReference>
<proteinExistence type="predicted"/>
<evidence type="ECO:0000313" key="3">
    <source>
        <dbReference type="EMBL" id="OSD04188.1"/>
    </source>
</evidence>